<feature type="compositionally biased region" description="Polar residues" evidence="6">
    <location>
        <begin position="684"/>
        <end position="699"/>
    </location>
</feature>
<evidence type="ECO:0000256" key="4">
    <source>
        <dbReference type="ARBA" id="ARBA00022833"/>
    </source>
</evidence>
<proteinExistence type="predicted"/>
<reference evidence="9" key="1">
    <citation type="journal article" date="2014" name="Nat. Commun.">
        <title>The rainbow trout genome provides novel insights into evolution after whole-genome duplication in vertebrates.</title>
        <authorList>
            <person name="Berthelot C."/>
            <person name="Brunet F."/>
            <person name="Chalopin D."/>
            <person name="Juanchich A."/>
            <person name="Bernard M."/>
            <person name="Noel B."/>
            <person name="Bento P."/>
            <person name="Da Silva C."/>
            <person name="Labadie K."/>
            <person name="Alberti A."/>
            <person name="Aury J.M."/>
            <person name="Louis A."/>
            <person name="Dehais P."/>
            <person name="Bardou P."/>
            <person name="Montfort J."/>
            <person name="Klopp C."/>
            <person name="Cabau C."/>
            <person name="Gaspin C."/>
            <person name="Thorgaard G.H."/>
            <person name="Boussaha M."/>
            <person name="Quillet E."/>
            <person name="Guyomard R."/>
            <person name="Galiana D."/>
            <person name="Bobe J."/>
            <person name="Volff J.N."/>
            <person name="Genet C."/>
            <person name="Wincker P."/>
            <person name="Jaillon O."/>
            <person name="Roest Crollius H."/>
            <person name="Guiguen Y."/>
        </authorList>
    </citation>
    <scope>NUCLEOTIDE SEQUENCE [LARGE SCALE GENOMIC DNA]</scope>
</reference>
<dbReference type="InterPro" id="IPR000315">
    <property type="entry name" value="Znf_B-box"/>
</dbReference>
<dbReference type="GO" id="GO:0005634">
    <property type="term" value="C:nucleus"/>
    <property type="evidence" value="ECO:0007669"/>
    <property type="project" value="UniProtKB-SubCell"/>
</dbReference>
<dbReference type="InterPro" id="IPR013083">
    <property type="entry name" value="Znf_RING/FYVE/PHD"/>
</dbReference>
<feature type="region of interest" description="Disordered" evidence="6">
    <location>
        <begin position="668"/>
        <end position="702"/>
    </location>
</feature>
<dbReference type="PANTHER" id="PTHR45915">
    <property type="entry name" value="TRANSCRIPTION INTERMEDIARY FACTOR"/>
    <property type="match status" value="1"/>
</dbReference>
<gene>
    <name evidence="9" type="ORF">GSONMT00011063001</name>
</gene>
<dbReference type="SMART" id="SM00249">
    <property type="entry name" value="PHD"/>
    <property type="match status" value="1"/>
</dbReference>
<dbReference type="Gene3D" id="3.30.40.10">
    <property type="entry name" value="Zinc/RING finger domain, C3HC4 (zinc finger)"/>
    <property type="match status" value="2"/>
</dbReference>
<dbReference type="Proteomes" id="UP000193380">
    <property type="component" value="Unassembled WGS sequence"/>
</dbReference>
<feature type="compositionally biased region" description="Basic and acidic residues" evidence="6">
    <location>
        <begin position="1151"/>
        <end position="1170"/>
    </location>
</feature>
<protein>
    <submittedName>
        <fullName evidence="9">Uncharacterized protein</fullName>
    </submittedName>
</protein>
<feature type="domain" description="B box-type" evidence="8">
    <location>
        <begin position="158"/>
        <end position="204"/>
    </location>
</feature>
<evidence type="ECO:0000259" key="7">
    <source>
        <dbReference type="PROSITE" id="PS50089"/>
    </source>
</evidence>
<keyword evidence="3 5" id="KW-0863">Zinc-finger</keyword>
<dbReference type="SMART" id="SM00336">
    <property type="entry name" value="BBOX"/>
    <property type="match status" value="2"/>
</dbReference>
<feature type="region of interest" description="Disordered" evidence="6">
    <location>
        <begin position="756"/>
        <end position="782"/>
    </location>
</feature>
<dbReference type="AlphaFoldDB" id="A0A060WJR5"/>
<feature type="region of interest" description="Disordered" evidence="6">
    <location>
        <begin position="428"/>
        <end position="526"/>
    </location>
</feature>
<evidence type="ECO:0000256" key="5">
    <source>
        <dbReference type="PROSITE-ProRule" id="PRU00024"/>
    </source>
</evidence>
<feature type="domain" description="RING-type" evidence="7">
    <location>
        <begin position="87"/>
        <end position="135"/>
    </location>
</feature>
<evidence type="ECO:0000259" key="8">
    <source>
        <dbReference type="PROSITE" id="PS50119"/>
    </source>
</evidence>
<dbReference type="PANTHER" id="PTHR45915:SF7">
    <property type="entry name" value="TRIPARTITE MOTIF-CONTAINING PROTEIN 66"/>
    <property type="match status" value="1"/>
</dbReference>
<dbReference type="Pfam" id="PF00643">
    <property type="entry name" value="zf-B_box"/>
    <property type="match status" value="1"/>
</dbReference>
<evidence type="ECO:0000313" key="9">
    <source>
        <dbReference type="EMBL" id="CDQ67538.1"/>
    </source>
</evidence>
<keyword evidence="4" id="KW-0862">Zinc</keyword>
<dbReference type="PaxDb" id="8022-A0A060WJR5"/>
<accession>A0A060WJR5</accession>
<dbReference type="GO" id="GO:0000785">
    <property type="term" value="C:chromatin"/>
    <property type="evidence" value="ECO:0007669"/>
    <property type="project" value="TreeGrafter"/>
</dbReference>
<dbReference type="EMBL" id="FR904587">
    <property type="protein sequence ID" value="CDQ67538.1"/>
    <property type="molecule type" value="Genomic_DNA"/>
</dbReference>
<dbReference type="InterPro" id="IPR017907">
    <property type="entry name" value="Znf_RING_CS"/>
</dbReference>
<dbReference type="InterPro" id="IPR001841">
    <property type="entry name" value="Znf_RING"/>
</dbReference>
<dbReference type="PROSITE" id="PS50119">
    <property type="entry name" value="ZF_BBOX"/>
    <property type="match status" value="2"/>
</dbReference>
<evidence type="ECO:0000313" key="10">
    <source>
        <dbReference type="Proteomes" id="UP000193380"/>
    </source>
</evidence>
<dbReference type="GO" id="GO:0008270">
    <property type="term" value="F:zinc ion binding"/>
    <property type="evidence" value="ECO:0007669"/>
    <property type="project" value="UniProtKB-KW"/>
</dbReference>
<dbReference type="InterPro" id="IPR011011">
    <property type="entry name" value="Znf_FYVE_PHD"/>
</dbReference>
<dbReference type="SMART" id="SM00184">
    <property type="entry name" value="RING"/>
    <property type="match status" value="2"/>
</dbReference>
<dbReference type="CDD" id="cd19775">
    <property type="entry name" value="Bbox2_TIF1_C-VI"/>
    <property type="match status" value="1"/>
</dbReference>
<comment type="subcellular location">
    <subcellularLocation>
        <location evidence="1">Nucleus</location>
    </subcellularLocation>
</comment>
<feature type="region of interest" description="Disordered" evidence="6">
    <location>
        <begin position="1143"/>
        <end position="1170"/>
    </location>
</feature>
<dbReference type="SUPFAM" id="SSF57850">
    <property type="entry name" value="RING/U-box"/>
    <property type="match status" value="1"/>
</dbReference>
<dbReference type="Gene3D" id="3.30.160.60">
    <property type="entry name" value="Classic Zinc Finger"/>
    <property type="match status" value="1"/>
</dbReference>
<feature type="compositionally biased region" description="Pro residues" evidence="6">
    <location>
        <begin position="457"/>
        <end position="470"/>
    </location>
</feature>
<keyword evidence="2" id="KW-0479">Metal-binding</keyword>
<dbReference type="InterPro" id="IPR001965">
    <property type="entry name" value="Znf_PHD"/>
</dbReference>
<organism evidence="9 10">
    <name type="scientific">Oncorhynchus mykiss</name>
    <name type="common">Rainbow trout</name>
    <name type="synonym">Salmo gairdneri</name>
    <dbReference type="NCBI Taxonomy" id="8022"/>
    <lineage>
        <taxon>Eukaryota</taxon>
        <taxon>Metazoa</taxon>
        <taxon>Chordata</taxon>
        <taxon>Craniata</taxon>
        <taxon>Vertebrata</taxon>
        <taxon>Euteleostomi</taxon>
        <taxon>Actinopterygii</taxon>
        <taxon>Neopterygii</taxon>
        <taxon>Teleostei</taxon>
        <taxon>Protacanthopterygii</taxon>
        <taxon>Salmoniformes</taxon>
        <taxon>Salmonidae</taxon>
        <taxon>Salmoninae</taxon>
        <taxon>Oncorhynchus</taxon>
    </lineage>
</organism>
<dbReference type="SUPFAM" id="SSF57845">
    <property type="entry name" value="B-box zinc-binding domain"/>
    <property type="match status" value="1"/>
</dbReference>
<feature type="compositionally biased region" description="Polar residues" evidence="6">
    <location>
        <begin position="441"/>
        <end position="454"/>
    </location>
</feature>
<dbReference type="CDD" id="cd15541">
    <property type="entry name" value="PHD_TIF1_like"/>
    <property type="match status" value="1"/>
</dbReference>
<reference evidence="9" key="2">
    <citation type="submission" date="2014-03" db="EMBL/GenBank/DDBJ databases">
        <authorList>
            <person name="Genoscope - CEA"/>
        </authorList>
    </citation>
    <scope>NUCLEOTIDE SEQUENCE</scope>
</reference>
<dbReference type="SUPFAM" id="SSF57903">
    <property type="entry name" value="FYVE/PHD zinc finger"/>
    <property type="match status" value="1"/>
</dbReference>
<evidence type="ECO:0000256" key="1">
    <source>
        <dbReference type="ARBA" id="ARBA00004123"/>
    </source>
</evidence>
<evidence type="ECO:0000256" key="2">
    <source>
        <dbReference type="ARBA" id="ARBA00022723"/>
    </source>
</evidence>
<evidence type="ECO:0000256" key="6">
    <source>
        <dbReference type="SAM" id="MobiDB-lite"/>
    </source>
</evidence>
<sequence length="1170" mass="129792">MDLADCNRRDREKQFLASWTIFDYAQTSSVPDFFSNLRKVNTKTFERFLSSFACERSSIEMNNGGQSGGGFPFGPNVVKESGTYGNCVLCGLTLNHGRYPQLLPCLHSICQACLPPVNPGLQKDLSISPACPSCDMPFNILEVKDNLFIKNSSNDLWTGNVQCTCCEGFVASGWCVECGEALCSECVSAHRRVKVTKDHTIRLQPPTGVSAPTVFCPTHKHEPIKLFCLTCDQLTCRDCQLMDHRNHSFQFLHEAMVSQKEQLQSLVQKVRQQRVAVKQSLLDMDGRLLDITQLKSKLRESLKRMLFATVQLLKSRATSLYNNIETMCNAEVAGIETRRSALNKLGQRQDYVADFAEKALNVEDFFALLSYKGQIGSQLQHLLTQSTEPPGTMLKLQLVITDDFKKQIASFGKLLGDIVPFAQSHVSQDNPLENQERPNAPSGQTSSTAPNMSIHSVPPPPNPVFQPPRPSYTAPSNPHSQPSTSQPSTSREPPPYRSLPVHTPSSLPLSHPVTPQPCPSTLAPSHPSLNIHNPPFCLPPNPAQPSLVPKLHVQSPLVPTNHAQLSPVQPPTSPSLQPLIEATPRLYGMFKATPPPGRSRRGKDGKSWTFHSYSPVEICHPPSGSSSPAAVAQHQKRKFPKSQLLWILHQPPSVNPIPVLPVKALADSPCDRSLPPTGLADPDPNSQARENEPTSTVTELETDTEVGSAIELEVPSAWADRKAAACSDSTSSDLPFTGTLSTERTSNHLSYSVLTHTHHPKEETDTDPNSKPYSVGRTHTAPHNNKKIAYDQQHEDAKAIRSLHRRVNNWRTELPTRIRVLLEGPSPLPTRTGSVVATEMPTRQPNTTQLPSLTNSYNVNNSRSWQPRVLMFRLPISTPTPGCSLPQFLLVQGASKDEIILQEIAEDHQSHGDDITPPESDSLLWTKALSSPESPPLLQYVTCAACHTVGGSLFCVECGRGYHQDCHIPPIGPSFWEEWKCSLCQDLADTTDPYSDDRHRTMCLSLADQRKCEHLLLFLRCENDRNILCSTAEPPSDSICLDSIHGRLLQHRSPPYRTPSEFVSDVWVLFDTMLMNSKDQELVVKLRGSFQRKLGEVFGTALHPSLLSHPNSSWTETGEPEEPTAAESLKKMRELLNMTKVPKVKKRHSQVRVETDENETKMKKIKKDAD</sequence>
<feature type="compositionally biased region" description="Low complexity" evidence="6">
    <location>
        <begin position="475"/>
        <end position="491"/>
    </location>
</feature>
<dbReference type="STRING" id="8022.A0A060WJR5"/>
<dbReference type="PROSITE" id="PS00518">
    <property type="entry name" value="ZF_RING_1"/>
    <property type="match status" value="1"/>
</dbReference>
<name>A0A060WJR5_ONCMY</name>
<dbReference type="PROSITE" id="PS50089">
    <property type="entry name" value="ZF_RING_2"/>
    <property type="match status" value="1"/>
</dbReference>
<evidence type="ECO:0000256" key="3">
    <source>
        <dbReference type="ARBA" id="ARBA00022771"/>
    </source>
</evidence>
<feature type="domain" description="B box-type" evidence="8">
    <location>
        <begin position="211"/>
        <end position="252"/>
    </location>
</feature>